<gene>
    <name evidence="1" type="ORF">M440DRAFT_280471</name>
</gene>
<reference evidence="1 2" key="1">
    <citation type="submission" date="2016-07" db="EMBL/GenBank/DDBJ databases">
        <title>Multiple horizontal gene transfer events from other fungi enriched the ability of initially mycotrophic Trichoderma (Ascomycota) to feed on dead plant biomass.</title>
        <authorList>
            <consortium name="DOE Joint Genome Institute"/>
            <person name="Aerts A."/>
            <person name="Atanasova L."/>
            <person name="Chenthamara K."/>
            <person name="Zhang J."/>
            <person name="Grujic M."/>
            <person name="Henrissat B."/>
            <person name="Kuo A."/>
            <person name="Salamov A."/>
            <person name="Lipzen A."/>
            <person name="Labutti K."/>
            <person name="Barry K."/>
            <person name="Miao Y."/>
            <person name="Rahimi M.J."/>
            <person name="Shen Q."/>
            <person name="Grigoriev I.V."/>
            <person name="Kubicek C.P."/>
            <person name="Druzhinina I.S."/>
        </authorList>
    </citation>
    <scope>NUCLEOTIDE SEQUENCE [LARGE SCALE GENOMIC DNA]</scope>
    <source>
        <strain evidence="1 2">ATCC 18648</strain>
    </source>
</reference>
<dbReference type="EMBL" id="KZ679130">
    <property type="protein sequence ID" value="PTB77426.1"/>
    <property type="molecule type" value="Genomic_DNA"/>
</dbReference>
<evidence type="ECO:0000313" key="2">
    <source>
        <dbReference type="Proteomes" id="UP000240760"/>
    </source>
</evidence>
<proteinExistence type="predicted"/>
<organism evidence="1 2">
    <name type="scientific">Trichoderma longibrachiatum ATCC 18648</name>
    <dbReference type="NCBI Taxonomy" id="983965"/>
    <lineage>
        <taxon>Eukaryota</taxon>
        <taxon>Fungi</taxon>
        <taxon>Dikarya</taxon>
        <taxon>Ascomycota</taxon>
        <taxon>Pezizomycotina</taxon>
        <taxon>Sordariomycetes</taxon>
        <taxon>Hypocreomycetidae</taxon>
        <taxon>Hypocreales</taxon>
        <taxon>Hypocreaceae</taxon>
        <taxon>Trichoderma</taxon>
    </lineage>
</organism>
<name>A0A2T4C783_TRILO</name>
<keyword evidence="2" id="KW-1185">Reference proteome</keyword>
<accession>A0A2T4C783</accession>
<protein>
    <submittedName>
        <fullName evidence="1">Uncharacterized protein</fullName>
    </submittedName>
</protein>
<sequence length="192" mass="21971">MRNDEVYSRLLFSQPYSACAVAQSSRLRRSRRYSLSVFLCSCIRMPAEEIDAICPPFPSSLSKEDVFLHILLFTEQQTPSLRLAMTKGVTAHRVEAIRSLRSRELTSIRCHGGIFKGGGRQLFDVTCQTIPKRRLVLPARVLVYLSVMDFIQHHDVYMRPGESLPIESAISTYHGRIMQLAFLLQSLHLFRL</sequence>
<dbReference type="AlphaFoldDB" id="A0A2T4C783"/>
<dbReference type="Proteomes" id="UP000240760">
    <property type="component" value="Unassembled WGS sequence"/>
</dbReference>
<evidence type="ECO:0000313" key="1">
    <source>
        <dbReference type="EMBL" id="PTB77426.1"/>
    </source>
</evidence>